<organism evidence="1 2">
    <name type="scientific">Aureimonas fodinaquatilis</name>
    <dbReference type="NCBI Taxonomy" id="2565783"/>
    <lineage>
        <taxon>Bacteria</taxon>
        <taxon>Pseudomonadati</taxon>
        <taxon>Pseudomonadota</taxon>
        <taxon>Alphaproteobacteria</taxon>
        <taxon>Hyphomicrobiales</taxon>
        <taxon>Aurantimonadaceae</taxon>
        <taxon>Aureimonas</taxon>
    </lineage>
</organism>
<dbReference type="RefSeq" id="WP_149297026.1">
    <property type="nucleotide sequence ID" value="NZ_VTWH01000001.1"/>
</dbReference>
<dbReference type="EMBL" id="VTWH01000001">
    <property type="protein sequence ID" value="KAA0971874.1"/>
    <property type="molecule type" value="Genomic_DNA"/>
</dbReference>
<protein>
    <submittedName>
        <fullName evidence="1">Glycosyltransferase</fullName>
    </submittedName>
</protein>
<evidence type="ECO:0000313" key="2">
    <source>
        <dbReference type="Proteomes" id="UP000324738"/>
    </source>
</evidence>
<name>A0A5B0DYL3_9HYPH</name>
<comment type="caution">
    <text evidence="1">The sequence shown here is derived from an EMBL/GenBank/DDBJ whole genome shotgun (WGS) entry which is preliminary data.</text>
</comment>
<dbReference type="OrthoDB" id="3318784at2"/>
<dbReference type="SUPFAM" id="SSF53756">
    <property type="entry name" value="UDP-Glycosyltransferase/glycogen phosphorylase"/>
    <property type="match status" value="1"/>
</dbReference>
<dbReference type="Gene3D" id="3.40.50.2000">
    <property type="entry name" value="Glycogen Phosphorylase B"/>
    <property type="match status" value="2"/>
</dbReference>
<reference evidence="1 2" key="1">
    <citation type="submission" date="2019-08" db="EMBL/GenBank/DDBJ databases">
        <title>Aureimonas fodiniaquatilis sp. nov., isolated from a coal mine wastewater.</title>
        <authorList>
            <person name="Kim W."/>
        </authorList>
    </citation>
    <scope>NUCLEOTIDE SEQUENCE [LARGE SCALE GENOMIC DNA]</scope>
    <source>
        <strain evidence="1 2">CAU 1482</strain>
    </source>
</reference>
<sequence length="404" mass="45219">MRVLQGVTGQAGQPDALARGLRGIGVEARSCIVHRHKFNYPADLKFNFADPDTLGDLTQRLLPLIEKFDVFHFHARSFAMAWPDLHYPSLLDLLILKQAGKKVFFHFRGQEIRLPEPFAAANPFHYVDEPAGHIFKKLPTSSKLHLRQWVNAVCDGVFAVDPEIQSYVPGSIVVPRVLDAAQWPFRGIGQPARPLVVHAPSRRGIKGSDYVLAAVETLRTQGLQFDFTLVENMTHAQARKVYEQADIIIDQLRIGWHGVLAVEAMALGKPVIAYIRDDLWQAHGADLPVANANPMTIARVLGDLLQSVEKRQQLSHDARAYFMKTHDATAVAHQLQAIYARPAKAVDVATVAEFLDQAIRQNRIIAKAKRRRWQAGMLWRLIADEGPAAAGQKVITVLRKHLRK</sequence>
<evidence type="ECO:0000313" key="1">
    <source>
        <dbReference type="EMBL" id="KAA0971874.1"/>
    </source>
</evidence>
<dbReference type="Proteomes" id="UP000324738">
    <property type="component" value="Unassembled WGS sequence"/>
</dbReference>
<keyword evidence="2" id="KW-1185">Reference proteome</keyword>
<proteinExistence type="predicted"/>
<accession>A0A5B0DYL3</accession>
<dbReference type="AlphaFoldDB" id="A0A5B0DYL3"/>
<keyword evidence="1" id="KW-0808">Transferase</keyword>
<dbReference type="GO" id="GO:0016740">
    <property type="term" value="F:transferase activity"/>
    <property type="evidence" value="ECO:0007669"/>
    <property type="project" value="UniProtKB-KW"/>
</dbReference>
<gene>
    <name evidence="1" type="ORF">FPY71_01730</name>
</gene>